<evidence type="ECO:0000313" key="4">
    <source>
        <dbReference type="Proteomes" id="UP000030108"/>
    </source>
</evidence>
<dbReference type="EMBL" id="JATN01000319">
    <property type="protein sequence ID" value="EUC60516.1"/>
    <property type="molecule type" value="Genomic_DNA"/>
</dbReference>
<evidence type="ECO:0000256" key="1">
    <source>
        <dbReference type="SAM" id="MobiDB-lite"/>
    </source>
</evidence>
<keyword evidence="2 3" id="KW-0812">Transmembrane</keyword>
<proteinExistence type="predicted"/>
<dbReference type="AlphaFoldDB" id="X8JB63"/>
<accession>X8JB63</accession>
<dbReference type="Proteomes" id="UP000030108">
    <property type="component" value="Unassembled WGS sequence"/>
</dbReference>
<organism evidence="3 4">
    <name type="scientific">Rhizoctonia solani AG-3 Rhs1AP</name>
    <dbReference type="NCBI Taxonomy" id="1086054"/>
    <lineage>
        <taxon>Eukaryota</taxon>
        <taxon>Fungi</taxon>
        <taxon>Dikarya</taxon>
        <taxon>Basidiomycota</taxon>
        <taxon>Agaricomycotina</taxon>
        <taxon>Agaricomycetes</taxon>
        <taxon>Cantharellales</taxon>
        <taxon>Ceratobasidiaceae</taxon>
        <taxon>Rhizoctonia</taxon>
    </lineage>
</organism>
<feature type="non-terminal residue" evidence="3">
    <location>
        <position position="198"/>
    </location>
</feature>
<feature type="transmembrane region" description="Helical" evidence="2">
    <location>
        <begin position="140"/>
        <end position="163"/>
    </location>
</feature>
<protein>
    <submittedName>
        <fullName evidence="3">Transmembrane protein, putative</fullName>
    </submittedName>
</protein>
<sequence>MAADPPGSQTNHERSRHWITDVQVSPGNSDPNCTFSARMFADDELVCDLPAIDSTRPLQWSGLLLCNVSPTSTLTLRLCKNIGDRPRYFNFPPYVISHADEETGEATLDEARKAILNDPISARHTLDADTLAIVIDGYRLGFRTLFIVCASLTAFAFFATLFLMPHISLKREDDKALKVQAKEELERKKEAKLRGLDV</sequence>
<keyword evidence="2" id="KW-1133">Transmembrane helix</keyword>
<gene>
    <name evidence="3" type="ORF">RSOL_349640</name>
</gene>
<comment type="caution">
    <text evidence="3">The sequence shown here is derived from an EMBL/GenBank/DDBJ whole genome shotgun (WGS) entry which is preliminary data.</text>
</comment>
<name>X8JB63_9AGAM</name>
<evidence type="ECO:0000256" key="2">
    <source>
        <dbReference type="SAM" id="Phobius"/>
    </source>
</evidence>
<reference evidence="4" key="1">
    <citation type="journal article" date="2014" name="Genome Announc.">
        <title>Draft genome sequence of the plant-pathogenic soil fungus Rhizoctonia solani anastomosis group 3 strain Rhs1AP.</title>
        <authorList>
            <person name="Cubeta M.A."/>
            <person name="Thomas E."/>
            <person name="Dean R.A."/>
            <person name="Jabaji S."/>
            <person name="Neate S.M."/>
            <person name="Tavantzis S."/>
            <person name="Toda T."/>
            <person name="Vilgalys R."/>
            <person name="Bharathan N."/>
            <person name="Fedorova-Abrams N."/>
            <person name="Pakala S.B."/>
            <person name="Pakala S.M."/>
            <person name="Zafar N."/>
            <person name="Joardar V."/>
            <person name="Losada L."/>
            <person name="Nierman W.C."/>
        </authorList>
    </citation>
    <scope>NUCLEOTIDE SEQUENCE [LARGE SCALE GENOMIC DNA]</scope>
    <source>
        <strain evidence="4">AG-3</strain>
    </source>
</reference>
<evidence type="ECO:0000313" key="3">
    <source>
        <dbReference type="EMBL" id="EUC60516.1"/>
    </source>
</evidence>
<keyword evidence="2" id="KW-0472">Membrane</keyword>
<feature type="region of interest" description="Disordered" evidence="1">
    <location>
        <begin position="1"/>
        <end position="25"/>
    </location>
</feature>